<protein>
    <submittedName>
        <fullName evidence="1">Uncharacterized protein</fullName>
    </submittedName>
</protein>
<evidence type="ECO:0000313" key="1">
    <source>
        <dbReference type="EMBL" id="OBK26794.1"/>
    </source>
</evidence>
<sequence length="122" mass="14281">MTNNARHIVLDMTVATGDYQRTQVFSPTPWPHIDRADRKHPNADHRQAVYFVTMLTAHLRRIDRRIARCRAAIASAEVAGDIENIYGFRSLLEDEQQEREAVEIWLDNLRRRFCPPGGRKRR</sequence>
<comment type="caution">
    <text evidence="1">The sequence shown here is derived from an EMBL/GenBank/DDBJ whole genome shotgun (WGS) entry which is preliminary data.</text>
</comment>
<dbReference type="AlphaFoldDB" id="A0A1A3UNA4"/>
<dbReference type="EMBL" id="LZLR01000012">
    <property type="protein sequence ID" value="OBK26794.1"/>
    <property type="molecule type" value="Genomic_DNA"/>
</dbReference>
<dbReference type="Proteomes" id="UP000093819">
    <property type="component" value="Unassembled WGS sequence"/>
</dbReference>
<accession>A0A1A3UNA4</accession>
<name>A0A1A3UNA4_MYCAS</name>
<gene>
    <name evidence="1" type="ORF">A5635_12615</name>
</gene>
<reference evidence="1 2" key="1">
    <citation type="submission" date="2016-06" db="EMBL/GenBank/DDBJ databases">
        <authorList>
            <person name="Kjaerup R.B."/>
            <person name="Dalgaard T.S."/>
            <person name="Juul-Madsen H.R."/>
        </authorList>
    </citation>
    <scope>NUCLEOTIDE SEQUENCE [LARGE SCALE GENOMIC DNA]</scope>
    <source>
        <strain evidence="1 2">1245335.1</strain>
    </source>
</reference>
<proteinExistence type="predicted"/>
<evidence type="ECO:0000313" key="2">
    <source>
        <dbReference type="Proteomes" id="UP000093819"/>
    </source>
</evidence>
<organism evidence="1 2">
    <name type="scientific">Mycobacterium asiaticum</name>
    <dbReference type="NCBI Taxonomy" id="1790"/>
    <lineage>
        <taxon>Bacteria</taxon>
        <taxon>Bacillati</taxon>
        <taxon>Actinomycetota</taxon>
        <taxon>Actinomycetes</taxon>
        <taxon>Mycobacteriales</taxon>
        <taxon>Mycobacteriaceae</taxon>
        <taxon>Mycobacterium</taxon>
    </lineage>
</organism>